<dbReference type="Gene3D" id="2.10.25.10">
    <property type="entry name" value="Laminin"/>
    <property type="match status" value="1"/>
</dbReference>
<keyword evidence="7" id="KW-0677">Repeat</keyword>
<feature type="transmembrane region" description="Helical" evidence="17">
    <location>
        <begin position="366"/>
        <end position="394"/>
    </location>
</feature>
<keyword evidence="3 15" id="KW-0245">EGF-like domain</keyword>
<dbReference type="InterPro" id="IPR045274">
    <property type="entry name" value="WAK-like"/>
</dbReference>
<dbReference type="SMART" id="SM00179">
    <property type="entry name" value="EGF_CA"/>
    <property type="match status" value="1"/>
</dbReference>
<evidence type="ECO:0000256" key="2">
    <source>
        <dbReference type="ARBA" id="ARBA00022527"/>
    </source>
</evidence>
<dbReference type="SMART" id="SM00220">
    <property type="entry name" value="S_TKc"/>
    <property type="match status" value="1"/>
</dbReference>
<dbReference type="GO" id="GO:0005524">
    <property type="term" value="F:ATP binding"/>
    <property type="evidence" value="ECO:0007669"/>
    <property type="project" value="UniProtKB-UniRule"/>
</dbReference>
<evidence type="ECO:0000256" key="10">
    <source>
        <dbReference type="ARBA" id="ARBA00022840"/>
    </source>
</evidence>
<dbReference type="PROSITE" id="PS00108">
    <property type="entry name" value="PROTEIN_KINASE_ST"/>
    <property type="match status" value="1"/>
</dbReference>
<evidence type="ECO:0000256" key="15">
    <source>
        <dbReference type="PROSITE-ProRule" id="PRU00076"/>
    </source>
</evidence>
<dbReference type="GO" id="GO:0030247">
    <property type="term" value="F:polysaccharide binding"/>
    <property type="evidence" value="ECO:0007669"/>
    <property type="project" value="InterPro"/>
</dbReference>
<dbReference type="InterPro" id="IPR000742">
    <property type="entry name" value="EGF"/>
</dbReference>
<evidence type="ECO:0000259" key="20">
    <source>
        <dbReference type="PROSITE" id="PS50026"/>
    </source>
</evidence>
<dbReference type="InterPro" id="IPR009030">
    <property type="entry name" value="Growth_fac_rcpt_cys_sf"/>
</dbReference>
<keyword evidence="6 18" id="KW-0732">Signal</keyword>
<keyword evidence="9" id="KW-0418">Kinase</keyword>
<feature type="chain" id="PRO_5032683379" description="Protein kinase domain-containing protein" evidence="18">
    <location>
        <begin position="17"/>
        <end position="749"/>
    </location>
</feature>
<dbReference type="InterPro" id="IPR017441">
    <property type="entry name" value="Protein_kinase_ATP_BS"/>
</dbReference>
<dbReference type="Gene3D" id="1.10.510.10">
    <property type="entry name" value="Transferase(Phosphotransferase) domain 1"/>
    <property type="match status" value="1"/>
</dbReference>
<keyword evidence="11 17" id="KW-1133">Transmembrane helix</keyword>
<evidence type="ECO:0000256" key="3">
    <source>
        <dbReference type="ARBA" id="ARBA00022536"/>
    </source>
</evidence>
<evidence type="ECO:0000313" key="22">
    <source>
        <dbReference type="Proteomes" id="UP000636709"/>
    </source>
</evidence>
<evidence type="ECO:0000256" key="8">
    <source>
        <dbReference type="ARBA" id="ARBA00022741"/>
    </source>
</evidence>
<protein>
    <recommendedName>
        <fullName evidence="23">Protein kinase domain-containing protein</fullName>
    </recommendedName>
</protein>
<dbReference type="AlphaFoldDB" id="A0A835B8T3"/>
<keyword evidence="12 17" id="KW-0472">Membrane</keyword>
<evidence type="ECO:0000256" key="16">
    <source>
        <dbReference type="PROSITE-ProRule" id="PRU10141"/>
    </source>
</evidence>
<dbReference type="FunFam" id="1.10.510.10:FF:000084">
    <property type="entry name" value="Wall-associated receptor kinase 2"/>
    <property type="match status" value="1"/>
</dbReference>
<dbReference type="EMBL" id="JACEFO010001972">
    <property type="protein sequence ID" value="KAF8690806.1"/>
    <property type="molecule type" value="Genomic_DNA"/>
</dbReference>
<evidence type="ECO:0000259" key="19">
    <source>
        <dbReference type="PROSITE" id="PS50011"/>
    </source>
</evidence>
<keyword evidence="2" id="KW-0723">Serine/threonine-protein kinase</keyword>
<evidence type="ECO:0000256" key="12">
    <source>
        <dbReference type="ARBA" id="ARBA00023136"/>
    </source>
</evidence>
<name>A0A835B8T3_9POAL</name>
<evidence type="ECO:0008006" key="23">
    <source>
        <dbReference type="Google" id="ProtNLM"/>
    </source>
</evidence>
<dbReference type="InterPro" id="IPR018097">
    <property type="entry name" value="EGF_Ca-bd_CS"/>
</dbReference>
<dbReference type="OrthoDB" id="4062651at2759"/>
<proteinExistence type="predicted"/>
<dbReference type="InterPro" id="IPR000152">
    <property type="entry name" value="EGF-type_Asp/Asn_hydroxyl_site"/>
</dbReference>
<dbReference type="Pfam" id="PF13947">
    <property type="entry name" value="GUB_WAK_bind"/>
    <property type="match status" value="1"/>
</dbReference>
<keyword evidence="5 17" id="KW-0812">Transmembrane</keyword>
<keyword evidence="14" id="KW-0325">Glycoprotein</keyword>
<dbReference type="PROSITE" id="PS00010">
    <property type="entry name" value="ASX_HYDROXYL"/>
    <property type="match status" value="1"/>
</dbReference>
<keyword evidence="10 16" id="KW-0067">ATP-binding</keyword>
<dbReference type="Proteomes" id="UP000636709">
    <property type="component" value="Unassembled WGS sequence"/>
</dbReference>
<feature type="domain" description="EGF-like" evidence="20">
    <location>
        <begin position="323"/>
        <end position="358"/>
    </location>
</feature>
<evidence type="ECO:0000256" key="18">
    <source>
        <dbReference type="SAM" id="SignalP"/>
    </source>
</evidence>
<feature type="domain" description="Protein kinase" evidence="19">
    <location>
        <begin position="448"/>
        <end position="718"/>
    </location>
</feature>
<evidence type="ECO:0000256" key="4">
    <source>
        <dbReference type="ARBA" id="ARBA00022679"/>
    </source>
</evidence>
<dbReference type="GO" id="GO:0007166">
    <property type="term" value="P:cell surface receptor signaling pathway"/>
    <property type="evidence" value="ECO:0007669"/>
    <property type="project" value="InterPro"/>
</dbReference>
<dbReference type="GO" id="GO:0005509">
    <property type="term" value="F:calcium ion binding"/>
    <property type="evidence" value="ECO:0007669"/>
    <property type="project" value="InterPro"/>
</dbReference>
<evidence type="ECO:0000256" key="13">
    <source>
        <dbReference type="ARBA" id="ARBA00023157"/>
    </source>
</evidence>
<keyword evidence="8 16" id="KW-0547">Nucleotide-binding</keyword>
<accession>A0A835B8T3</accession>
<dbReference type="Pfam" id="PF07714">
    <property type="entry name" value="PK_Tyr_Ser-Thr"/>
    <property type="match status" value="1"/>
</dbReference>
<comment type="caution">
    <text evidence="15">Lacks conserved residue(s) required for the propagation of feature annotation.</text>
</comment>
<dbReference type="GO" id="GO:0004674">
    <property type="term" value="F:protein serine/threonine kinase activity"/>
    <property type="evidence" value="ECO:0007669"/>
    <property type="project" value="UniProtKB-KW"/>
</dbReference>
<keyword evidence="22" id="KW-1185">Reference proteome</keyword>
<keyword evidence="4" id="KW-0808">Transferase</keyword>
<dbReference type="PROSITE" id="PS00107">
    <property type="entry name" value="PROTEIN_KINASE_ATP"/>
    <property type="match status" value="1"/>
</dbReference>
<dbReference type="Gene3D" id="3.30.200.20">
    <property type="entry name" value="Phosphorylase Kinase, domain 1"/>
    <property type="match status" value="1"/>
</dbReference>
<evidence type="ECO:0000256" key="5">
    <source>
        <dbReference type="ARBA" id="ARBA00022692"/>
    </source>
</evidence>
<dbReference type="InterPro" id="IPR001245">
    <property type="entry name" value="Ser-Thr/Tyr_kinase_cat_dom"/>
</dbReference>
<dbReference type="PROSITE" id="PS01187">
    <property type="entry name" value="EGF_CA"/>
    <property type="match status" value="1"/>
</dbReference>
<dbReference type="PROSITE" id="PS50011">
    <property type="entry name" value="PROTEIN_KINASE_DOM"/>
    <property type="match status" value="1"/>
</dbReference>
<comment type="caution">
    <text evidence="21">The sequence shown here is derived from an EMBL/GenBank/DDBJ whole genome shotgun (WGS) entry which is preliminary data.</text>
</comment>
<dbReference type="InterPro" id="IPR000719">
    <property type="entry name" value="Prot_kinase_dom"/>
</dbReference>
<evidence type="ECO:0000256" key="6">
    <source>
        <dbReference type="ARBA" id="ARBA00022729"/>
    </source>
</evidence>
<dbReference type="CDD" id="cd00054">
    <property type="entry name" value="EGF_CA"/>
    <property type="match status" value="1"/>
</dbReference>
<dbReference type="InterPro" id="IPR001881">
    <property type="entry name" value="EGF-like_Ca-bd_dom"/>
</dbReference>
<dbReference type="PROSITE" id="PS50026">
    <property type="entry name" value="EGF_3"/>
    <property type="match status" value="1"/>
</dbReference>
<dbReference type="InterPro" id="IPR026823">
    <property type="entry name" value="cEGF"/>
</dbReference>
<comment type="subcellular location">
    <subcellularLocation>
        <location evidence="1">Membrane</location>
        <topology evidence="1">Single-pass type I membrane protein</topology>
    </subcellularLocation>
</comment>
<evidence type="ECO:0000256" key="1">
    <source>
        <dbReference type="ARBA" id="ARBA00004479"/>
    </source>
</evidence>
<feature type="signal peptide" evidence="18">
    <location>
        <begin position="1"/>
        <end position="16"/>
    </location>
</feature>
<evidence type="ECO:0000256" key="11">
    <source>
        <dbReference type="ARBA" id="ARBA00022989"/>
    </source>
</evidence>
<evidence type="ECO:0000256" key="14">
    <source>
        <dbReference type="ARBA" id="ARBA00023180"/>
    </source>
</evidence>
<evidence type="ECO:0000256" key="9">
    <source>
        <dbReference type="ARBA" id="ARBA00022777"/>
    </source>
</evidence>
<evidence type="ECO:0000313" key="21">
    <source>
        <dbReference type="EMBL" id="KAF8690806.1"/>
    </source>
</evidence>
<dbReference type="PANTHER" id="PTHR27005:SF209">
    <property type="entry name" value="OS09G0561500 PROTEIN"/>
    <property type="match status" value="1"/>
</dbReference>
<feature type="disulfide bond" evidence="15">
    <location>
        <begin position="327"/>
        <end position="337"/>
    </location>
</feature>
<dbReference type="GO" id="GO:0005886">
    <property type="term" value="C:plasma membrane"/>
    <property type="evidence" value="ECO:0007669"/>
    <property type="project" value="TreeGrafter"/>
</dbReference>
<dbReference type="PANTHER" id="PTHR27005">
    <property type="entry name" value="WALL-ASSOCIATED RECEPTOR KINASE-LIKE 21"/>
    <property type="match status" value="1"/>
</dbReference>
<dbReference type="SUPFAM" id="SSF56112">
    <property type="entry name" value="Protein kinase-like (PK-like)"/>
    <property type="match status" value="1"/>
</dbReference>
<evidence type="ECO:0000256" key="17">
    <source>
        <dbReference type="SAM" id="Phobius"/>
    </source>
</evidence>
<gene>
    <name evidence="21" type="ORF">HU200_041197</name>
</gene>
<feature type="binding site" evidence="16">
    <location>
        <position position="477"/>
    </location>
    <ligand>
        <name>ATP</name>
        <dbReference type="ChEBI" id="CHEBI:30616"/>
    </ligand>
</feature>
<reference evidence="21" key="1">
    <citation type="submission" date="2020-07" db="EMBL/GenBank/DDBJ databases">
        <title>Genome sequence and genetic diversity analysis of an under-domesticated orphan crop, white fonio (Digitaria exilis).</title>
        <authorList>
            <person name="Bennetzen J.L."/>
            <person name="Chen S."/>
            <person name="Ma X."/>
            <person name="Wang X."/>
            <person name="Yssel A.E.J."/>
            <person name="Chaluvadi S.R."/>
            <person name="Johnson M."/>
            <person name="Gangashetty P."/>
            <person name="Hamidou F."/>
            <person name="Sanogo M.D."/>
            <person name="Zwaenepoel A."/>
            <person name="Wallace J."/>
            <person name="Van De Peer Y."/>
            <person name="Van Deynze A."/>
        </authorList>
    </citation>
    <scope>NUCLEOTIDE SEQUENCE</scope>
    <source>
        <tissue evidence="21">Leaves</tissue>
    </source>
</reference>
<dbReference type="InterPro" id="IPR025287">
    <property type="entry name" value="WAK_GUB"/>
</dbReference>
<keyword evidence="13 15" id="KW-1015">Disulfide bond</keyword>
<organism evidence="21 22">
    <name type="scientific">Digitaria exilis</name>
    <dbReference type="NCBI Taxonomy" id="1010633"/>
    <lineage>
        <taxon>Eukaryota</taxon>
        <taxon>Viridiplantae</taxon>
        <taxon>Streptophyta</taxon>
        <taxon>Embryophyta</taxon>
        <taxon>Tracheophyta</taxon>
        <taxon>Spermatophyta</taxon>
        <taxon>Magnoliopsida</taxon>
        <taxon>Liliopsida</taxon>
        <taxon>Poales</taxon>
        <taxon>Poaceae</taxon>
        <taxon>PACMAD clade</taxon>
        <taxon>Panicoideae</taxon>
        <taxon>Panicodae</taxon>
        <taxon>Paniceae</taxon>
        <taxon>Anthephorinae</taxon>
        <taxon>Digitaria</taxon>
    </lineage>
</organism>
<dbReference type="Pfam" id="PF12662">
    <property type="entry name" value="cEGF"/>
    <property type="match status" value="1"/>
</dbReference>
<dbReference type="InterPro" id="IPR011009">
    <property type="entry name" value="Kinase-like_dom_sf"/>
</dbReference>
<sequence length="749" mass="81753">MLVFAATLLLTAAALPSPFLLGADAATGRGPTGLLPAENCTTMCGDVVVPYPFGTTVGCYLPGFNLTCDTSQEPPLLYLGNGTLLVVNISLEHSTVRVVGPDIDMVESISTDYAAIGTWGGQGWGLRDEGPYILSQEYNELVLSGCGLSVELLIPDPQVDQVINTCGAMCSPSSRDNECREQPKSPRCGKCSGLGCCQVPVAVGRVAYKARLIKTLHDPIVITNYSVFISEEGWFQPYNSSRSAIPVMLAWAIVSNVLSHVSDGSRDGNATCPKDLGSTACHSNYSTCRNTGRLYGNNGTPSYTCSCWDGYQGNPYLPHGCQDIDECKLPDKCYGSCTNTPGKYICECPLGTSGDPSIPNGCVKPYAWHTGIILGLGVGTGAALLFIILGTTFLKNKLKERRKKILIRGKYFKQNRGQLLQQLICHRTDIAERMIITLEELEKATNNFDKSCELGGGGHGIVYKGILSTQHVVAIKKSKIVIQREIDDFINEVAILSQMNHRNIVRLLGCCLETEVPLLVYEFISNGMLYNHLHVEAPISIHWKDRLRIVVETARALAYLHSFASMPVIHRDIKSPNILLNDNLIVKLSDFGASRYIPVDQTGVDTTVQGTFGYLDPMYYSTGHLTEKSDVYSFGVLLIELLTRKKPVSYRSIEGYSLVNHFGTLLSEGNLDLILDPQVSREGGGEVIDIALLAAICVKFVSAERPTMRQVEMALEVIYAAKEDMSSDMSNYEPEENYVQLNNVSVGGT</sequence>
<dbReference type="SUPFAM" id="SSF57184">
    <property type="entry name" value="Growth factor receptor domain"/>
    <property type="match status" value="1"/>
</dbReference>
<dbReference type="SMART" id="SM00181">
    <property type="entry name" value="EGF"/>
    <property type="match status" value="2"/>
</dbReference>
<evidence type="ECO:0000256" key="7">
    <source>
        <dbReference type="ARBA" id="ARBA00022737"/>
    </source>
</evidence>
<dbReference type="FunFam" id="3.30.200.20:FF:000043">
    <property type="entry name" value="Wall-associated receptor kinase 2"/>
    <property type="match status" value="1"/>
</dbReference>
<dbReference type="InterPro" id="IPR008271">
    <property type="entry name" value="Ser/Thr_kinase_AS"/>
</dbReference>